<feature type="domain" description="Endonuclease/exonuclease/phosphatase" evidence="2">
    <location>
        <begin position="510"/>
        <end position="751"/>
    </location>
</feature>
<dbReference type="RefSeq" id="WP_034637362.1">
    <property type="nucleotide sequence ID" value="NZ_CBCSJC010000003.1"/>
</dbReference>
<gene>
    <name evidence="4" type="ORF">BAMA_16945</name>
</gene>
<sequence>MTLKRIVAILISFTLFLLCTDVITKAEASRMLTVKEAIEVFQTNGKSNEVVEGYIVGYTQSPSKYTKDPAKFGDTNVAIADSPDETNPANIMPVQLPKGEVRAAVNVKDKPENVGKKVRLTGTLDSYFSSPGLKEVTAYEFEGETQNRVKQVVATPNGGTVQKGTAVTLATETEGANIYYTLDGTEPSTESSLYKESITVNGNLVIKAIAVKEGMEAAPVMTFSFQVATEEAIRIHDIQGKSHTSPYDDQKVSGVEGVVTAVDTYGFYMQDPKPDNDPATSEGIYVYKKGAGVAVGDAVAINGQVEEFVGPGYADKFKTDLTITEIKASEVTVTAQNVEKPTAIVLGKNGLQLPADIIDNDAFSTFDPSEDAIDFYESLEGMLVTAPSPTIIAPQKHGNLYVTVNNGTNKVTTKFGTPLLQADNFNPERLSIKVSRDYVAKVGDQFTGDITGVVGYDYGAYRVTPATELPTVTDGGFKQAGTSIQPRLGKLTVATFNIENFSANEKETSDEKVQKLAYAIKYNLRMPDIIGIQEMQDNNGTVNDGTTDASQSAKRLIDAIKAIRGPEYEYVEIAPQNNVDGGAPGANIRVGFLYNPSRVKLAKNPKLLEESVVRIGENSDAFASSRKPLAAEFQFRGERVVVISNHFNSKLGDASPFGKIQPLVLQSEEKRVEIAKEVNAFVSDIQKRHKDAAVVVLGDMNDFEFSKPLAALKGDIMQNMLETVPEENRYTYIHEGNAQVLDHIFVTNNLAPHTVVDPVHMNTNGMKEHGRVSDHDPVLAQIDLKKAS</sequence>
<feature type="domain" description="GH29D-like beta-sandwich" evidence="1">
    <location>
        <begin position="156"/>
        <end position="220"/>
    </location>
</feature>
<name>A0A073K111_9BACI</name>
<dbReference type="InterPro" id="IPR036691">
    <property type="entry name" value="Endo/exonu/phosph_ase_sf"/>
</dbReference>
<keyword evidence="4" id="KW-0540">Nuclease</keyword>
<evidence type="ECO:0000259" key="2">
    <source>
        <dbReference type="Pfam" id="PF19580"/>
    </source>
</evidence>
<accession>A0A073K111</accession>
<dbReference type="PANTHER" id="PTHR42834">
    <property type="entry name" value="ENDONUCLEASE/EXONUCLEASE/PHOSPHATASE FAMILY PROTEIN (AFU_ORTHOLOGUE AFUA_3G09210)"/>
    <property type="match status" value="1"/>
</dbReference>
<dbReference type="Pfam" id="PF13290">
    <property type="entry name" value="CHB_HEX_C_1"/>
    <property type="match status" value="1"/>
</dbReference>
<dbReference type="InterPro" id="IPR059177">
    <property type="entry name" value="GH29D-like_dom"/>
</dbReference>
<dbReference type="GO" id="GO:0004519">
    <property type="term" value="F:endonuclease activity"/>
    <property type="evidence" value="ECO:0007669"/>
    <property type="project" value="UniProtKB-KW"/>
</dbReference>
<dbReference type="AlphaFoldDB" id="A0A073K111"/>
<dbReference type="Pfam" id="PF19580">
    <property type="entry name" value="Exo_endo_phos_3"/>
    <property type="match status" value="1"/>
</dbReference>
<dbReference type="CDD" id="cd04486">
    <property type="entry name" value="YhcR_OBF_like"/>
    <property type="match status" value="1"/>
</dbReference>
<evidence type="ECO:0000259" key="3">
    <source>
        <dbReference type="Pfam" id="PF19886"/>
    </source>
</evidence>
<dbReference type="InterPro" id="IPR005135">
    <property type="entry name" value="Endo/exonuclease/phosphatase"/>
</dbReference>
<feature type="domain" description="Endonuclease YhcR N-terminal" evidence="3">
    <location>
        <begin position="32"/>
        <end position="141"/>
    </location>
</feature>
<dbReference type="CDD" id="cd10283">
    <property type="entry name" value="MnuA_DNase1-like"/>
    <property type="match status" value="1"/>
</dbReference>
<dbReference type="OrthoDB" id="9801679at2"/>
<dbReference type="eggNOG" id="COG2374">
    <property type="taxonomic scope" value="Bacteria"/>
</dbReference>
<keyword evidence="5" id="KW-1185">Reference proteome</keyword>
<proteinExistence type="predicted"/>
<dbReference type="Gene3D" id="3.60.10.10">
    <property type="entry name" value="Endonuclease/exonuclease/phosphatase"/>
    <property type="match status" value="1"/>
</dbReference>
<evidence type="ECO:0000313" key="5">
    <source>
        <dbReference type="Proteomes" id="UP000027822"/>
    </source>
</evidence>
<evidence type="ECO:0000313" key="4">
    <source>
        <dbReference type="EMBL" id="KEK20137.1"/>
    </source>
</evidence>
<keyword evidence="4" id="KW-0255">Endonuclease</keyword>
<protein>
    <submittedName>
        <fullName evidence="4">Endonuclease</fullName>
    </submittedName>
</protein>
<dbReference type="eggNOG" id="COG4085">
    <property type="taxonomic scope" value="Bacteria"/>
</dbReference>
<dbReference type="SUPFAM" id="SSF56219">
    <property type="entry name" value="DNase I-like"/>
    <property type="match status" value="1"/>
</dbReference>
<dbReference type="EMBL" id="JOTN01000004">
    <property type="protein sequence ID" value="KEK20137.1"/>
    <property type="molecule type" value="Genomic_DNA"/>
</dbReference>
<dbReference type="PANTHER" id="PTHR42834:SF1">
    <property type="entry name" value="ENDONUCLEASE_EXONUCLEASE_PHOSPHATASE FAMILY PROTEIN (AFU_ORTHOLOGUE AFUA_3G09210)"/>
    <property type="match status" value="1"/>
</dbReference>
<evidence type="ECO:0000259" key="1">
    <source>
        <dbReference type="Pfam" id="PF13290"/>
    </source>
</evidence>
<dbReference type="STRING" id="574376.BAMA_16945"/>
<dbReference type="Pfam" id="PF19886">
    <property type="entry name" value="DUF6359"/>
    <property type="match status" value="1"/>
</dbReference>
<comment type="caution">
    <text evidence="4">The sequence shown here is derived from an EMBL/GenBank/DDBJ whole genome shotgun (WGS) entry which is preliminary data.</text>
</comment>
<keyword evidence="4" id="KW-0378">Hydrolase</keyword>
<reference evidence="4 5" key="1">
    <citation type="submission" date="2014-06" db="EMBL/GenBank/DDBJ databases">
        <title>Draft genome sequence of Bacillus manliponensis JCM 15802 (MCCC 1A00708).</title>
        <authorList>
            <person name="Lai Q."/>
            <person name="Liu Y."/>
            <person name="Shao Z."/>
        </authorList>
    </citation>
    <scope>NUCLEOTIDE SEQUENCE [LARGE SCALE GENOMIC DNA]</scope>
    <source>
        <strain evidence="4 5">JCM 15802</strain>
    </source>
</reference>
<organism evidence="4 5">
    <name type="scientific">Bacillus manliponensis</name>
    <dbReference type="NCBI Taxonomy" id="574376"/>
    <lineage>
        <taxon>Bacteria</taxon>
        <taxon>Bacillati</taxon>
        <taxon>Bacillota</taxon>
        <taxon>Bacilli</taxon>
        <taxon>Bacillales</taxon>
        <taxon>Bacillaceae</taxon>
        <taxon>Bacillus</taxon>
        <taxon>Bacillus cereus group</taxon>
    </lineage>
</organism>
<dbReference type="Proteomes" id="UP000027822">
    <property type="component" value="Unassembled WGS sequence"/>
</dbReference>
<dbReference type="InterPro" id="IPR045939">
    <property type="entry name" value="YhcR_N"/>
</dbReference>